<keyword evidence="2" id="KW-0255">Endonuclease</keyword>
<dbReference type="SMART" id="SM00318">
    <property type="entry name" value="SNc"/>
    <property type="match status" value="1"/>
</dbReference>
<organism evidence="2 3">
    <name type="scientific">Martelella mangrovi</name>
    <dbReference type="NCBI Taxonomy" id="1397477"/>
    <lineage>
        <taxon>Bacteria</taxon>
        <taxon>Pseudomonadati</taxon>
        <taxon>Pseudomonadota</taxon>
        <taxon>Alphaproteobacteria</taxon>
        <taxon>Hyphomicrobiales</taxon>
        <taxon>Aurantimonadaceae</taxon>
        <taxon>Martelella</taxon>
    </lineage>
</organism>
<evidence type="ECO:0000313" key="2">
    <source>
        <dbReference type="EMBL" id="MET3602100.1"/>
    </source>
</evidence>
<evidence type="ECO:0000259" key="1">
    <source>
        <dbReference type="PROSITE" id="PS50830"/>
    </source>
</evidence>
<comment type="caution">
    <text evidence="2">The sequence shown here is derived from an EMBL/GenBank/DDBJ whole genome shotgun (WGS) entry which is preliminary data.</text>
</comment>
<evidence type="ECO:0000313" key="3">
    <source>
        <dbReference type="Proteomes" id="UP001549164"/>
    </source>
</evidence>
<dbReference type="RefSeq" id="WP_354435859.1">
    <property type="nucleotide sequence ID" value="NZ_JBEPLY010000021.1"/>
</dbReference>
<sequence length="171" mass="18851">MIRRNRSKLLIIVGGVIAIIAAIPEFGQVAQSVGVPKSVLREIGRQADKYSRQTTIVTSAGEISVYDGDTIKISGQRMRLLDIDTPEISKPRCSYEEKVGYQARDRLRALIGQAGTVEIIDSGTTDKYGRNLIHVEVDGRDAGQILVREGLALRYRGGSAAWNARKRHWCG</sequence>
<dbReference type="PROSITE" id="PS50830">
    <property type="entry name" value="TNASE_3"/>
    <property type="match status" value="1"/>
</dbReference>
<dbReference type="InterPro" id="IPR016071">
    <property type="entry name" value="Staphylococal_nuclease_OB-fold"/>
</dbReference>
<dbReference type="Gene3D" id="2.40.50.90">
    <property type="match status" value="1"/>
</dbReference>
<dbReference type="SUPFAM" id="SSF50199">
    <property type="entry name" value="Staphylococcal nuclease"/>
    <property type="match status" value="1"/>
</dbReference>
<accession>A0ABV2IGM7</accession>
<keyword evidence="2" id="KW-0378">Hydrolase</keyword>
<protein>
    <submittedName>
        <fullName evidence="2">Endonuclease YncB(Thermonuclease family)</fullName>
    </submittedName>
</protein>
<reference evidence="2 3" key="1">
    <citation type="submission" date="2024-06" db="EMBL/GenBank/DDBJ databases">
        <title>Genomic Encyclopedia of Type Strains, Phase IV (KMG-IV): sequencing the most valuable type-strain genomes for metagenomic binning, comparative biology and taxonomic classification.</title>
        <authorList>
            <person name="Goeker M."/>
        </authorList>
    </citation>
    <scope>NUCLEOTIDE SEQUENCE [LARGE SCALE GENOMIC DNA]</scope>
    <source>
        <strain evidence="2 3">DSM 28102</strain>
    </source>
</reference>
<gene>
    <name evidence="2" type="ORF">ABID12_004067</name>
</gene>
<dbReference type="EMBL" id="JBEPLY010000021">
    <property type="protein sequence ID" value="MET3602100.1"/>
    <property type="molecule type" value="Genomic_DNA"/>
</dbReference>
<keyword evidence="3" id="KW-1185">Reference proteome</keyword>
<dbReference type="Pfam" id="PF00565">
    <property type="entry name" value="SNase"/>
    <property type="match status" value="1"/>
</dbReference>
<name>A0ABV2IGM7_9HYPH</name>
<dbReference type="GO" id="GO:0004519">
    <property type="term" value="F:endonuclease activity"/>
    <property type="evidence" value="ECO:0007669"/>
    <property type="project" value="UniProtKB-KW"/>
</dbReference>
<dbReference type="InterPro" id="IPR035437">
    <property type="entry name" value="SNase_OB-fold_sf"/>
</dbReference>
<keyword evidence="2" id="KW-0540">Nuclease</keyword>
<feature type="domain" description="TNase-like" evidence="1">
    <location>
        <begin position="65"/>
        <end position="152"/>
    </location>
</feature>
<proteinExistence type="predicted"/>
<dbReference type="Proteomes" id="UP001549164">
    <property type="component" value="Unassembled WGS sequence"/>
</dbReference>